<dbReference type="AlphaFoldDB" id="A0A1F7KEH2"/>
<feature type="transmembrane region" description="Helical" evidence="1">
    <location>
        <begin position="9"/>
        <end position="29"/>
    </location>
</feature>
<evidence type="ECO:0000313" key="3">
    <source>
        <dbReference type="Proteomes" id="UP000178450"/>
    </source>
</evidence>
<keyword evidence="1" id="KW-0472">Membrane</keyword>
<evidence type="ECO:0000313" key="2">
    <source>
        <dbReference type="EMBL" id="OGK66254.1"/>
    </source>
</evidence>
<evidence type="ECO:0000256" key="1">
    <source>
        <dbReference type="SAM" id="Phobius"/>
    </source>
</evidence>
<gene>
    <name evidence="2" type="ORF">A2209_01215</name>
</gene>
<organism evidence="2 3">
    <name type="scientific">Candidatus Roizmanbacteria bacterium RIFOXYA1_FULL_41_12</name>
    <dbReference type="NCBI Taxonomy" id="1802082"/>
    <lineage>
        <taxon>Bacteria</taxon>
        <taxon>Candidatus Roizmaniibacteriota</taxon>
    </lineage>
</organism>
<dbReference type="EMBL" id="MGBG01000010">
    <property type="protein sequence ID" value="OGK66254.1"/>
    <property type="molecule type" value="Genomic_DNA"/>
</dbReference>
<protein>
    <recommendedName>
        <fullName evidence="4">Vitamin K epoxide reductase domain-containing protein</fullName>
    </recommendedName>
</protein>
<accession>A0A1F7KEH2</accession>
<comment type="caution">
    <text evidence="2">The sequence shown here is derived from an EMBL/GenBank/DDBJ whole genome shotgun (WGS) entry which is preliminary data.</text>
</comment>
<evidence type="ECO:0008006" key="4">
    <source>
        <dbReference type="Google" id="ProtNLM"/>
    </source>
</evidence>
<feature type="transmembrane region" description="Helical" evidence="1">
    <location>
        <begin position="102"/>
        <end position="120"/>
    </location>
</feature>
<feature type="transmembrane region" description="Helical" evidence="1">
    <location>
        <begin position="41"/>
        <end position="63"/>
    </location>
</feature>
<feature type="transmembrane region" description="Helical" evidence="1">
    <location>
        <begin position="70"/>
        <end position="90"/>
    </location>
</feature>
<keyword evidence="1" id="KW-1133">Transmembrane helix</keyword>
<sequence>MKNKYLPQILLSLGGVLFSGYLIFSKLFIGSCPLNEGCSYFLGYPSCYFGFAFFITLLVLSLLKKLKAIQVVATLAIIFAIYSTYIDFAYPRCPGGVCQYTLLLPTCVYGLAMYLGIYIFSLPRNR</sequence>
<dbReference type="Proteomes" id="UP000178450">
    <property type="component" value="Unassembled WGS sequence"/>
</dbReference>
<name>A0A1F7KEH2_9BACT</name>
<proteinExistence type="predicted"/>
<keyword evidence="1" id="KW-0812">Transmembrane</keyword>
<reference evidence="2 3" key="1">
    <citation type="journal article" date="2016" name="Nat. Commun.">
        <title>Thousands of microbial genomes shed light on interconnected biogeochemical processes in an aquifer system.</title>
        <authorList>
            <person name="Anantharaman K."/>
            <person name="Brown C.T."/>
            <person name="Hug L.A."/>
            <person name="Sharon I."/>
            <person name="Castelle C.J."/>
            <person name="Probst A.J."/>
            <person name="Thomas B.C."/>
            <person name="Singh A."/>
            <person name="Wilkins M.J."/>
            <person name="Karaoz U."/>
            <person name="Brodie E.L."/>
            <person name="Williams K.H."/>
            <person name="Hubbard S.S."/>
            <person name="Banfield J.F."/>
        </authorList>
    </citation>
    <scope>NUCLEOTIDE SEQUENCE [LARGE SCALE GENOMIC DNA]</scope>
</reference>